<dbReference type="RefSeq" id="XP_069233319.1">
    <property type="nucleotide sequence ID" value="XM_069369756.1"/>
</dbReference>
<dbReference type="GO" id="GO:0016020">
    <property type="term" value="C:membrane"/>
    <property type="evidence" value="ECO:0007669"/>
    <property type="project" value="UniProtKB-SubCell"/>
</dbReference>
<keyword evidence="2 5" id="KW-0812">Transmembrane</keyword>
<dbReference type="Pfam" id="PF04479">
    <property type="entry name" value="RTA1"/>
    <property type="match status" value="1"/>
</dbReference>
<feature type="transmembrane region" description="Helical" evidence="5">
    <location>
        <begin position="236"/>
        <end position="256"/>
    </location>
</feature>
<feature type="transmembrane region" description="Helical" evidence="5">
    <location>
        <begin position="46"/>
        <end position="66"/>
    </location>
</feature>
<protein>
    <recommendedName>
        <fullName evidence="8">RTA1-domain-containing protein</fullName>
    </recommendedName>
</protein>
<keyword evidence="7" id="KW-1185">Reference proteome</keyword>
<feature type="transmembrane region" description="Helical" evidence="5">
    <location>
        <begin position="161"/>
        <end position="182"/>
    </location>
</feature>
<name>A0AB34KYW6_9PEZI</name>
<feature type="transmembrane region" description="Helical" evidence="5">
    <location>
        <begin position="121"/>
        <end position="141"/>
    </location>
</feature>
<evidence type="ECO:0000256" key="4">
    <source>
        <dbReference type="ARBA" id="ARBA00023136"/>
    </source>
</evidence>
<evidence type="ECO:0000256" key="3">
    <source>
        <dbReference type="ARBA" id="ARBA00022989"/>
    </source>
</evidence>
<dbReference type="Proteomes" id="UP000803884">
    <property type="component" value="Unassembled WGS sequence"/>
</dbReference>
<proteinExistence type="predicted"/>
<dbReference type="GeneID" id="96002594"/>
<accession>A0AB34KYW6</accession>
<gene>
    <name evidence="6" type="ORF">WHR41_01150</name>
</gene>
<evidence type="ECO:0008006" key="8">
    <source>
        <dbReference type="Google" id="ProtNLM"/>
    </source>
</evidence>
<comment type="subcellular location">
    <subcellularLocation>
        <location evidence="1">Membrane</location>
        <topology evidence="1">Multi-pass membrane protein</topology>
    </subcellularLocation>
</comment>
<sequence length="295" mass="32318">MNIESDGSSVVTYAYHPSESAGWAFVALFAGSTVAHIVLMFPYRSAFFIPMIIGGIMESGGYYGRVWSSHDPSNFKAYILQVLLILAAPPIISATIYMALSRIIKALDAAHHAIVSPRWTTALFMLGDIVAFCSQLAGAGMQATTSASVRKTGGTVVTVGLFFHLALFSFFIVNTIVFHVRNSRNPSYLSGHPRIPNWRRRMYALYLASAFIQVRNIVRIAEYIQGADGFVMSHEVFIYLFDAALMWLAITIFVIVHPGKLVKKAKRAEKDMSSSGDGLLAMVARGGTKESEMSG</sequence>
<feature type="transmembrane region" description="Helical" evidence="5">
    <location>
        <begin position="78"/>
        <end position="100"/>
    </location>
</feature>
<evidence type="ECO:0000313" key="6">
    <source>
        <dbReference type="EMBL" id="KAL1590214.1"/>
    </source>
</evidence>
<feature type="transmembrane region" description="Helical" evidence="5">
    <location>
        <begin position="20"/>
        <end position="39"/>
    </location>
</feature>
<dbReference type="EMBL" id="JAAQHG020000003">
    <property type="protein sequence ID" value="KAL1590214.1"/>
    <property type="molecule type" value="Genomic_DNA"/>
</dbReference>
<dbReference type="PANTHER" id="PTHR31465:SF17">
    <property type="entry name" value="DOMAIN PROTEIN, PUTATIVE (AFU_ORTHOLOGUE AFUA_5G09900)-RELATED"/>
    <property type="match status" value="1"/>
</dbReference>
<keyword evidence="3 5" id="KW-1133">Transmembrane helix</keyword>
<dbReference type="InterPro" id="IPR007568">
    <property type="entry name" value="RTA1"/>
</dbReference>
<evidence type="ECO:0000256" key="5">
    <source>
        <dbReference type="SAM" id="Phobius"/>
    </source>
</evidence>
<feature type="transmembrane region" description="Helical" evidence="5">
    <location>
        <begin position="203"/>
        <end position="224"/>
    </location>
</feature>
<evidence type="ECO:0000256" key="1">
    <source>
        <dbReference type="ARBA" id="ARBA00004141"/>
    </source>
</evidence>
<dbReference type="PANTHER" id="PTHR31465">
    <property type="entry name" value="PROTEIN RTA1-RELATED"/>
    <property type="match status" value="1"/>
</dbReference>
<comment type="caution">
    <text evidence="6">The sequence shown here is derived from an EMBL/GenBank/DDBJ whole genome shotgun (WGS) entry which is preliminary data.</text>
</comment>
<dbReference type="AlphaFoldDB" id="A0AB34KYW6"/>
<evidence type="ECO:0000313" key="7">
    <source>
        <dbReference type="Proteomes" id="UP000803884"/>
    </source>
</evidence>
<reference evidence="6 7" key="1">
    <citation type="journal article" date="2020" name="Microbiol. Resour. Announc.">
        <title>Draft Genome Sequence of a Cladosporium Species Isolated from the Mesophotic Ascidian Didemnum maculosum.</title>
        <authorList>
            <person name="Gioti A."/>
            <person name="Siaperas R."/>
            <person name="Nikolaivits E."/>
            <person name="Le Goff G."/>
            <person name="Ouazzani J."/>
            <person name="Kotoulas G."/>
            <person name="Topakas E."/>
        </authorList>
    </citation>
    <scope>NUCLEOTIDE SEQUENCE [LARGE SCALE GENOMIC DNA]</scope>
    <source>
        <strain evidence="6 7">TM138-S3</strain>
    </source>
</reference>
<evidence type="ECO:0000256" key="2">
    <source>
        <dbReference type="ARBA" id="ARBA00022692"/>
    </source>
</evidence>
<organism evidence="6 7">
    <name type="scientific">Cladosporium halotolerans</name>
    <dbReference type="NCBI Taxonomy" id="1052096"/>
    <lineage>
        <taxon>Eukaryota</taxon>
        <taxon>Fungi</taxon>
        <taxon>Dikarya</taxon>
        <taxon>Ascomycota</taxon>
        <taxon>Pezizomycotina</taxon>
        <taxon>Dothideomycetes</taxon>
        <taxon>Dothideomycetidae</taxon>
        <taxon>Cladosporiales</taxon>
        <taxon>Cladosporiaceae</taxon>
        <taxon>Cladosporium</taxon>
    </lineage>
</organism>
<keyword evidence="4 5" id="KW-0472">Membrane</keyword>